<keyword evidence="3" id="KW-0472">Membrane</keyword>
<dbReference type="Proteomes" id="UP001054857">
    <property type="component" value="Unassembled WGS sequence"/>
</dbReference>
<evidence type="ECO:0000256" key="1">
    <source>
        <dbReference type="ARBA" id="ARBA00022737"/>
    </source>
</evidence>
<keyword evidence="3" id="KW-0812">Transmembrane</keyword>
<dbReference type="Gene3D" id="2.60.40.10">
    <property type="entry name" value="Immunoglobulins"/>
    <property type="match status" value="9"/>
</dbReference>
<protein>
    <recommendedName>
        <fullName evidence="4">Fibronectin type-III domain-containing protein</fullName>
    </recommendedName>
</protein>
<dbReference type="AlphaFoldDB" id="A0AAD3E0R5"/>
<gene>
    <name evidence="5" type="ORF">Agub_g12561</name>
</gene>
<accession>A0AAD3E0R5</accession>
<dbReference type="SMART" id="SM00060">
    <property type="entry name" value="FN3"/>
    <property type="match status" value="9"/>
</dbReference>
<organism evidence="5 6">
    <name type="scientific">Astrephomene gubernaculifera</name>
    <dbReference type="NCBI Taxonomy" id="47775"/>
    <lineage>
        <taxon>Eukaryota</taxon>
        <taxon>Viridiplantae</taxon>
        <taxon>Chlorophyta</taxon>
        <taxon>core chlorophytes</taxon>
        <taxon>Chlorophyceae</taxon>
        <taxon>CS clade</taxon>
        <taxon>Chlamydomonadales</taxon>
        <taxon>Astrephomenaceae</taxon>
        <taxon>Astrephomene</taxon>
    </lineage>
</organism>
<dbReference type="Pfam" id="PF00041">
    <property type="entry name" value="fn3"/>
    <property type="match status" value="7"/>
</dbReference>
<dbReference type="PANTHER" id="PTHR13817">
    <property type="entry name" value="TITIN"/>
    <property type="match status" value="1"/>
</dbReference>
<dbReference type="SUPFAM" id="SSF49265">
    <property type="entry name" value="Fibronectin type III"/>
    <property type="match status" value="6"/>
</dbReference>
<evidence type="ECO:0000256" key="2">
    <source>
        <dbReference type="SAM" id="MobiDB-lite"/>
    </source>
</evidence>
<feature type="domain" description="Fibronectin type-III" evidence="4">
    <location>
        <begin position="626"/>
        <end position="739"/>
    </location>
</feature>
<feature type="domain" description="Fibronectin type-III" evidence="4">
    <location>
        <begin position="170"/>
        <end position="273"/>
    </location>
</feature>
<feature type="domain" description="Fibronectin type-III" evidence="4">
    <location>
        <begin position="740"/>
        <end position="850"/>
    </location>
</feature>
<feature type="domain" description="Fibronectin type-III" evidence="4">
    <location>
        <begin position="982"/>
        <end position="1088"/>
    </location>
</feature>
<evidence type="ECO:0000313" key="6">
    <source>
        <dbReference type="Proteomes" id="UP001054857"/>
    </source>
</evidence>
<feature type="region of interest" description="Disordered" evidence="2">
    <location>
        <begin position="1092"/>
        <end position="1176"/>
    </location>
</feature>
<feature type="transmembrane region" description="Helical" evidence="3">
    <location>
        <begin position="1238"/>
        <end position="1256"/>
    </location>
</feature>
<feature type="compositionally biased region" description="Low complexity" evidence="2">
    <location>
        <begin position="1158"/>
        <end position="1176"/>
    </location>
</feature>
<feature type="domain" description="Fibronectin type-III" evidence="4">
    <location>
        <begin position="854"/>
        <end position="946"/>
    </location>
</feature>
<dbReference type="PANTHER" id="PTHR13817:SF73">
    <property type="entry name" value="FIBRONECTIN TYPE-III DOMAIN-CONTAINING PROTEIN"/>
    <property type="match status" value="1"/>
</dbReference>
<keyword evidence="6" id="KW-1185">Reference proteome</keyword>
<evidence type="ECO:0000313" key="5">
    <source>
        <dbReference type="EMBL" id="GFR50352.1"/>
    </source>
</evidence>
<dbReference type="PROSITE" id="PS50853">
    <property type="entry name" value="FN3"/>
    <property type="match status" value="9"/>
</dbReference>
<sequence length="1259" mass="130598">MTTMPSFAPHRVGVGLLERLEPILGKENGLVSAESPLDPMTSSTSSTGSELELVELRCGPPTVSSVECPAATFSWAPLSNVPEGLNPTYMLEIQQLENAESSPGSTWLSVYRGNKLTCKVSELKSGRSYAARLLASVESGSLADETSHVAGVEVRVLHADHIVFATPSAVPSGMQPPSLVQRARNALKLKWTVPEDPGGVFDLTYVLQVSPAPQGLEGSRTYMGFVEVYRGPERSFKVVKLQPGVRYTSRVQAINPVGEGPFSLCSAYTTQATVPTQPQPPTVQSATASTLTLRWTPPADNGSPVTGYSLERDDGAGGDFALVYGGPNTTFTLKGLRPGTGYRFRLRADNDEGRSIWSATTTLLTGAAPPSSPEAMQVTSAGRTSARLVWRAPEEDGGSNVLAFEVELQAISRAATACMGTDWLKVFDNEVPGCTIESLCPGCAYQVRVRAKNAAGCGSWTLPLQFTTAAHVPEAPQTLHAARCSPSSIYVLWAPPRHDGGSKVLQYRLEMAPAGCHCGMCPQALAAAPAAMLPYGPPGVGFAVPPPPPPPPPPLAAQHGSAMLRPTLCPAVTPVTVYTSETVGWEQQGLQPGCRYIFRVQALNAQGASPWTEWMASATTADVPLTPAPPAVSCVTAADLVLSWQVPPGQGAPVTQYSVEVATLPQAPAALLQLPGRTGIVTDPWVATLGFKLSYRGPETGCQVRGLEPFTAYAFRLCAHNDVGPSQWSVCVAAVTGHAPPTCPKSLAAQPSSSSLVALSWAPPERDFGEPVVSYTVDMAAAGRSGHGGGKNAGNGSSASSWSHVYTGPGSACQAGGLAPGRTYQFRVRACNACGWSPYSPVVTATTLPAPPSAPGKPAASGRTSSGFRVRWEEPEHTYGAHVTSYVLEVSEAGTDEWAAIYTGSDIATKVSSLLPATKYLVRVAAVNSAGQGAYSECEAVTTLLLPPLPPSDLSVKEAGSELAMLSSDAAMQGASPAADAASGASTTAVPAGSQTSVLVSWQEPASDATHAAVLGYEIVATPKPGSEAAAGPGGGVIKLNVAGRRCDARLEGVVPGCLYGIRVRSVGVEGTGHSGWSEEVGVATRPRPDMDALSVCSSGGAGVASGGSATGGMSQRRSGTGAKRAAKQRQQAAAGAAAPPPQALATTVSSNPAEDGASGPNGSNSSASRSRARAGGASSRVAAAATVVVAKKLRKATALERLADETPRWFGCAVEAVAKTLFGPNWRREYIRQLRTFGKYMFLLCVVVLVVLVVLSKQ</sequence>
<dbReference type="EMBL" id="BMAR01000037">
    <property type="protein sequence ID" value="GFR50352.1"/>
    <property type="molecule type" value="Genomic_DNA"/>
</dbReference>
<feature type="domain" description="Fibronectin type-III" evidence="4">
    <location>
        <begin position="528"/>
        <end position="623"/>
    </location>
</feature>
<feature type="compositionally biased region" description="Low complexity" evidence="2">
    <location>
        <begin position="1129"/>
        <end position="1138"/>
    </location>
</feature>
<dbReference type="InterPro" id="IPR003961">
    <property type="entry name" value="FN3_dom"/>
</dbReference>
<feature type="domain" description="Fibronectin type-III" evidence="4">
    <location>
        <begin position="277"/>
        <end position="368"/>
    </location>
</feature>
<feature type="compositionally biased region" description="Low complexity" evidence="2">
    <location>
        <begin position="41"/>
        <end position="50"/>
    </location>
</feature>
<comment type="caution">
    <text evidence="5">The sequence shown here is derived from an EMBL/GenBank/DDBJ whole genome shotgun (WGS) entry which is preliminary data.</text>
</comment>
<feature type="region of interest" description="Disordered" evidence="2">
    <location>
        <begin position="31"/>
        <end position="50"/>
    </location>
</feature>
<keyword evidence="1" id="KW-0677">Repeat</keyword>
<dbReference type="InterPro" id="IPR036116">
    <property type="entry name" value="FN3_sf"/>
</dbReference>
<evidence type="ECO:0000259" key="4">
    <source>
        <dbReference type="PROSITE" id="PS50853"/>
    </source>
</evidence>
<feature type="domain" description="Fibronectin type-III" evidence="4">
    <location>
        <begin position="57"/>
        <end position="159"/>
    </location>
</feature>
<feature type="domain" description="Fibronectin type-III" evidence="4">
    <location>
        <begin position="369"/>
        <end position="471"/>
    </location>
</feature>
<reference evidence="5 6" key="1">
    <citation type="journal article" date="2021" name="Sci. Rep.">
        <title>Genome sequencing of the multicellular alga Astrephomene provides insights into convergent evolution of germ-soma differentiation.</title>
        <authorList>
            <person name="Yamashita S."/>
            <person name="Yamamoto K."/>
            <person name="Matsuzaki R."/>
            <person name="Suzuki S."/>
            <person name="Yamaguchi H."/>
            <person name="Hirooka S."/>
            <person name="Minakuchi Y."/>
            <person name="Miyagishima S."/>
            <person name="Kawachi M."/>
            <person name="Toyoda A."/>
            <person name="Nozaki H."/>
        </authorList>
    </citation>
    <scope>NUCLEOTIDE SEQUENCE [LARGE SCALE GENOMIC DNA]</scope>
    <source>
        <strain evidence="5 6">NIES-4017</strain>
    </source>
</reference>
<dbReference type="InterPro" id="IPR050964">
    <property type="entry name" value="Striated_Muscle_Regulatory"/>
</dbReference>
<dbReference type="PRINTS" id="PR00014">
    <property type="entry name" value="FNTYPEIII"/>
</dbReference>
<proteinExistence type="predicted"/>
<dbReference type="CDD" id="cd00063">
    <property type="entry name" value="FN3"/>
    <property type="match status" value="8"/>
</dbReference>
<feature type="compositionally biased region" description="Gly residues" evidence="2">
    <location>
        <begin position="1100"/>
        <end position="1111"/>
    </location>
</feature>
<dbReference type="InterPro" id="IPR013783">
    <property type="entry name" value="Ig-like_fold"/>
</dbReference>
<name>A0AAD3E0R5_9CHLO</name>
<evidence type="ECO:0000256" key="3">
    <source>
        <dbReference type="SAM" id="Phobius"/>
    </source>
</evidence>
<keyword evidence="3" id="KW-1133">Transmembrane helix</keyword>